<keyword evidence="3" id="KW-1185">Reference proteome</keyword>
<dbReference type="GO" id="GO:0016758">
    <property type="term" value="F:hexosyltransferase activity"/>
    <property type="evidence" value="ECO:0007669"/>
    <property type="project" value="UniProtKB-ARBA"/>
</dbReference>
<accession>A0A3N0B1T0</accession>
<dbReference type="SUPFAM" id="SSF53448">
    <property type="entry name" value="Nucleotide-diphospho-sugar transferases"/>
    <property type="match status" value="1"/>
</dbReference>
<dbReference type="Proteomes" id="UP000269591">
    <property type="component" value="Unassembled WGS sequence"/>
</dbReference>
<sequence length="344" mass="40523">MKTISFAIPCYNSADYMDKCIESILACDPDGRGDIEILIVDDGSVKDNTAQKADEWEQRHPGVIRAIHQSNKGHGGAVNTGLENATGLYYKVVDSDDWLDADAMREIMAYLRRQTELKEPTDLVVANYVYEKVYEGSRTVMHYRNVFPVGKECGWEDTHHFNQSQYLLMHSVIYRTELLRDCGLKLPEHTFYVDNIFVYVPLPYVQTIYYLDVDMYRYFIGREDQSVNEQVMYSRRDQQLRVTRHMIDAVDLPDAVESRRLEKYMENYLSMMMCICSIFLRMEKTEENERDREEIWQYLEERNPVLYKRVKRTALNWGTNLPTEAGRQLGLFGYRMAQKIFKFN</sequence>
<evidence type="ECO:0000313" key="2">
    <source>
        <dbReference type="EMBL" id="RNL41067.1"/>
    </source>
</evidence>
<evidence type="ECO:0000313" key="3">
    <source>
        <dbReference type="Proteomes" id="UP000269591"/>
    </source>
</evidence>
<dbReference type="Gene3D" id="3.90.550.10">
    <property type="entry name" value="Spore Coat Polysaccharide Biosynthesis Protein SpsA, Chain A"/>
    <property type="match status" value="1"/>
</dbReference>
<dbReference type="Pfam" id="PF00535">
    <property type="entry name" value="Glycos_transf_2"/>
    <property type="match status" value="1"/>
</dbReference>
<dbReference type="CDD" id="cd00761">
    <property type="entry name" value="Glyco_tranf_GTA_type"/>
    <property type="match status" value="1"/>
</dbReference>
<dbReference type="PANTHER" id="PTHR22916:SF3">
    <property type="entry name" value="UDP-GLCNAC:BETAGAL BETA-1,3-N-ACETYLGLUCOSAMINYLTRANSFERASE-LIKE PROTEIN 1"/>
    <property type="match status" value="1"/>
</dbReference>
<dbReference type="EMBL" id="QIBX01000003">
    <property type="protein sequence ID" value="RNL41067.1"/>
    <property type="molecule type" value="Genomic_DNA"/>
</dbReference>
<comment type="caution">
    <text evidence="2">The sequence shown here is derived from an EMBL/GenBank/DDBJ whole genome shotgun (WGS) entry which is preliminary data.</text>
</comment>
<feature type="domain" description="Glycosyltransferase 2-like" evidence="1">
    <location>
        <begin position="5"/>
        <end position="113"/>
    </location>
</feature>
<protein>
    <submittedName>
        <fullName evidence="2">Glycosyl transferase</fullName>
    </submittedName>
</protein>
<dbReference type="AlphaFoldDB" id="A0A3N0B1T0"/>
<dbReference type="RefSeq" id="WP_123208351.1">
    <property type="nucleotide sequence ID" value="NZ_JBHTHO010000001.1"/>
</dbReference>
<reference evidence="3" key="1">
    <citation type="submission" date="2018-05" db="EMBL/GenBank/DDBJ databases">
        <title>Genome Sequencing of selected type strains of the family Eggerthellaceae.</title>
        <authorList>
            <person name="Danylec N."/>
            <person name="Stoll D.A."/>
            <person name="Doetsch A."/>
            <person name="Huch M."/>
        </authorList>
    </citation>
    <scope>NUCLEOTIDE SEQUENCE [LARGE SCALE GENOMIC DNA]</scope>
    <source>
        <strain evidence="3">DSM 24851</strain>
    </source>
</reference>
<dbReference type="PANTHER" id="PTHR22916">
    <property type="entry name" value="GLYCOSYLTRANSFERASE"/>
    <property type="match status" value="1"/>
</dbReference>
<dbReference type="InterPro" id="IPR001173">
    <property type="entry name" value="Glyco_trans_2-like"/>
</dbReference>
<dbReference type="OrthoDB" id="396512at2"/>
<name>A0A3N0B1T0_9ACTN</name>
<evidence type="ECO:0000259" key="1">
    <source>
        <dbReference type="Pfam" id="PF00535"/>
    </source>
</evidence>
<keyword evidence="2" id="KW-0808">Transferase</keyword>
<organism evidence="2 3">
    <name type="scientific">Slackia equolifaciens</name>
    <dbReference type="NCBI Taxonomy" id="498718"/>
    <lineage>
        <taxon>Bacteria</taxon>
        <taxon>Bacillati</taxon>
        <taxon>Actinomycetota</taxon>
        <taxon>Coriobacteriia</taxon>
        <taxon>Eggerthellales</taxon>
        <taxon>Eggerthellaceae</taxon>
        <taxon>Slackia</taxon>
    </lineage>
</organism>
<dbReference type="InterPro" id="IPR029044">
    <property type="entry name" value="Nucleotide-diphossugar_trans"/>
</dbReference>
<gene>
    <name evidence="2" type="ORF">DMP06_03475</name>
</gene>
<proteinExistence type="predicted"/>